<evidence type="ECO:0000256" key="1">
    <source>
        <dbReference type="SAM" id="MobiDB-lite"/>
    </source>
</evidence>
<protein>
    <submittedName>
        <fullName evidence="2">Uncharacterized protein</fullName>
    </submittedName>
</protein>
<proteinExistence type="predicted"/>
<sequence length="113" mass="12859">DRDSAGSTWPTSSIPLACEGDKRSGERDGVAEGEKEREAEREKGEVDKEEDEEQRERGRLSRGFHTRSAVELRNWAAWHGERGFRDGSRYLDMEMGCPGANVKLESINFTWQV</sequence>
<evidence type="ECO:0000313" key="2">
    <source>
        <dbReference type="EMBL" id="EZA61939.1"/>
    </source>
</evidence>
<feature type="compositionally biased region" description="Basic and acidic residues" evidence="1">
    <location>
        <begin position="19"/>
        <end position="46"/>
    </location>
</feature>
<dbReference type="OMA" id="RYLDMEM"/>
<organism evidence="2 3">
    <name type="scientific">Ooceraea biroi</name>
    <name type="common">Clonal raider ant</name>
    <name type="synonym">Cerapachys biroi</name>
    <dbReference type="NCBI Taxonomy" id="2015173"/>
    <lineage>
        <taxon>Eukaryota</taxon>
        <taxon>Metazoa</taxon>
        <taxon>Ecdysozoa</taxon>
        <taxon>Arthropoda</taxon>
        <taxon>Hexapoda</taxon>
        <taxon>Insecta</taxon>
        <taxon>Pterygota</taxon>
        <taxon>Neoptera</taxon>
        <taxon>Endopterygota</taxon>
        <taxon>Hymenoptera</taxon>
        <taxon>Apocrita</taxon>
        <taxon>Aculeata</taxon>
        <taxon>Formicoidea</taxon>
        <taxon>Formicidae</taxon>
        <taxon>Dorylinae</taxon>
        <taxon>Ooceraea</taxon>
    </lineage>
</organism>
<evidence type="ECO:0000313" key="3">
    <source>
        <dbReference type="Proteomes" id="UP000053097"/>
    </source>
</evidence>
<reference evidence="2 3" key="1">
    <citation type="journal article" date="2014" name="Curr. Biol.">
        <title>The genome of the clonal raider ant Cerapachys biroi.</title>
        <authorList>
            <person name="Oxley P.R."/>
            <person name="Ji L."/>
            <person name="Fetter-Pruneda I."/>
            <person name="McKenzie S.K."/>
            <person name="Li C."/>
            <person name="Hu H."/>
            <person name="Zhang G."/>
            <person name="Kronauer D.J."/>
        </authorList>
    </citation>
    <scope>NUCLEOTIDE SEQUENCE [LARGE SCALE GENOMIC DNA]</scope>
</reference>
<name>A0A026X3G3_OOCBI</name>
<dbReference type="EMBL" id="KK107037">
    <property type="protein sequence ID" value="EZA61939.1"/>
    <property type="molecule type" value="Genomic_DNA"/>
</dbReference>
<feature type="non-terminal residue" evidence="2">
    <location>
        <position position="1"/>
    </location>
</feature>
<gene>
    <name evidence="2" type="ORF">X777_08614</name>
</gene>
<dbReference type="Proteomes" id="UP000053097">
    <property type="component" value="Unassembled WGS sequence"/>
</dbReference>
<dbReference type="AlphaFoldDB" id="A0A026X3G3"/>
<feature type="compositionally biased region" description="Polar residues" evidence="1">
    <location>
        <begin position="1"/>
        <end position="14"/>
    </location>
</feature>
<feature type="region of interest" description="Disordered" evidence="1">
    <location>
        <begin position="1"/>
        <end position="63"/>
    </location>
</feature>
<keyword evidence="3" id="KW-1185">Reference proteome</keyword>
<accession>A0A026X3G3</accession>